<organism evidence="1 2">
    <name type="scientific">Stylosanthes scabra</name>
    <dbReference type="NCBI Taxonomy" id="79078"/>
    <lineage>
        <taxon>Eukaryota</taxon>
        <taxon>Viridiplantae</taxon>
        <taxon>Streptophyta</taxon>
        <taxon>Embryophyta</taxon>
        <taxon>Tracheophyta</taxon>
        <taxon>Spermatophyta</taxon>
        <taxon>Magnoliopsida</taxon>
        <taxon>eudicotyledons</taxon>
        <taxon>Gunneridae</taxon>
        <taxon>Pentapetalae</taxon>
        <taxon>rosids</taxon>
        <taxon>fabids</taxon>
        <taxon>Fabales</taxon>
        <taxon>Fabaceae</taxon>
        <taxon>Papilionoideae</taxon>
        <taxon>50 kb inversion clade</taxon>
        <taxon>dalbergioids sensu lato</taxon>
        <taxon>Dalbergieae</taxon>
        <taxon>Pterocarpus clade</taxon>
        <taxon>Stylosanthes</taxon>
    </lineage>
</organism>
<evidence type="ECO:0000313" key="1">
    <source>
        <dbReference type="EMBL" id="MED6225250.1"/>
    </source>
</evidence>
<dbReference type="Proteomes" id="UP001341840">
    <property type="component" value="Unassembled WGS sequence"/>
</dbReference>
<protein>
    <submittedName>
        <fullName evidence="1">Uncharacterized protein</fullName>
    </submittedName>
</protein>
<name>A0ABU6ZTN7_9FABA</name>
<evidence type="ECO:0000313" key="2">
    <source>
        <dbReference type="Proteomes" id="UP001341840"/>
    </source>
</evidence>
<accession>A0ABU6ZTN7</accession>
<sequence>MTNEEAIKLIQAVRTRKLDRIVVRGVTVERELPIHPKRPDFLSSTLSFRSESHPQSRVTILCRLSTTVTMGKMSESETCYGRITHCTAQGGRRGNCRSHNQPSEAGHLSRVMLGFG</sequence>
<dbReference type="EMBL" id="JASCZI010273722">
    <property type="protein sequence ID" value="MED6225250.1"/>
    <property type="molecule type" value="Genomic_DNA"/>
</dbReference>
<comment type="caution">
    <text evidence="1">The sequence shown here is derived from an EMBL/GenBank/DDBJ whole genome shotgun (WGS) entry which is preliminary data.</text>
</comment>
<gene>
    <name evidence="1" type="ORF">PIB30_091888</name>
</gene>
<keyword evidence="2" id="KW-1185">Reference proteome</keyword>
<reference evidence="1 2" key="1">
    <citation type="journal article" date="2023" name="Plants (Basel)">
        <title>Bridging the Gap: Combining Genomics and Transcriptomics Approaches to Understand Stylosanthes scabra, an Orphan Legume from the Brazilian Caatinga.</title>
        <authorList>
            <person name="Ferreira-Neto J.R.C."/>
            <person name="da Silva M.D."/>
            <person name="Binneck E."/>
            <person name="de Melo N.F."/>
            <person name="da Silva R.H."/>
            <person name="de Melo A.L.T.M."/>
            <person name="Pandolfi V."/>
            <person name="Bustamante F.O."/>
            <person name="Brasileiro-Vidal A.C."/>
            <person name="Benko-Iseppon A.M."/>
        </authorList>
    </citation>
    <scope>NUCLEOTIDE SEQUENCE [LARGE SCALE GENOMIC DNA]</scope>
    <source>
        <tissue evidence="1">Leaves</tissue>
    </source>
</reference>
<proteinExistence type="predicted"/>